<accession>A0ABV9S7X8</accession>
<keyword evidence="4" id="KW-1185">Reference proteome</keyword>
<dbReference type="EMBL" id="JBHSIS010000010">
    <property type="protein sequence ID" value="MFC4856746.1"/>
    <property type="molecule type" value="Genomic_DNA"/>
</dbReference>
<comment type="similarity">
    <text evidence="1">Belongs to the PhzF family.</text>
</comment>
<dbReference type="SUPFAM" id="SSF54506">
    <property type="entry name" value="Diaminopimelate epimerase-like"/>
    <property type="match status" value="1"/>
</dbReference>
<evidence type="ECO:0000313" key="4">
    <source>
        <dbReference type="Proteomes" id="UP001595859"/>
    </source>
</evidence>
<dbReference type="PIRSF" id="PIRSF016184">
    <property type="entry name" value="PhzC_PhzF"/>
    <property type="match status" value="1"/>
</dbReference>
<sequence>MVLRYAAFTTDPTTGNPAGVVLDAAGLSDAEMQRIAAEVGYSETAFVCGGTRPDFTVRYFSPLAEVPFCGHATIATAVALADRDGPGDLVLETPAGAIPVRTTTGTASLTSVPTRTRPATAAEITSALTALRWLPSDLDPSWPPHVAFAGNDHLVLAAGSRARLADLDYDFPALRALMARAGWTTVHLFWQAGAREFHARDPFPPGGVVEDPATGAAAAAFGGYLRALGRAPSRFTIIQGEDMGRRSELTVEVSPDDARVTVSGTATRIPD</sequence>
<dbReference type="Gene3D" id="3.10.310.10">
    <property type="entry name" value="Diaminopimelate Epimerase, Chain A, domain 1"/>
    <property type="match status" value="2"/>
</dbReference>
<dbReference type="RefSeq" id="WP_378058704.1">
    <property type="nucleotide sequence ID" value="NZ_JBHSIS010000010.1"/>
</dbReference>
<protein>
    <submittedName>
        <fullName evidence="3">PhzF family phenazine biosynthesis protein</fullName>
    </submittedName>
</protein>
<name>A0ABV9S7X8_9PSEU</name>
<gene>
    <name evidence="3" type="ORF">ACFPCV_24835</name>
</gene>
<dbReference type="Proteomes" id="UP001595859">
    <property type="component" value="Unassembled WGS sequence"/>
</dbReference>
<comment type="caution">
    <text evidence="3">The sequence shown here is derived from an EMBL/GenBank/DDBJ whole genome shotgun (WGS) entry which is preliminary data.</text>
</comment>
<dbReference type="PANTHER" id="PTHR13774:SF39">
    <property type="entry name" value="BIOSYNTHESIS PROTEIN, PUTATIVE-RELATED"/>
    <property type="match status" value="1"/>
</dbReference>
<dbReference type="NCBIfam" id="TIGR00654">
    <property type="entry name" value="PhzF_family"/>
    <property type="match status" value="1"/>
</dbReference>
<evidence type="ECO:0000313" key="3">
    <source>
        <dbReference type="EMBL" id="MFC4856746.1"/>
    </source>
</evidence>
<evidence type="ECO:0000256" key="2">
    <source>
        <dbReference type="ARBA" id="ARBA00023235"/>
    </source>
</evidence>
<organism evidence="3 4">
    <name type="scientific">Actinophytocola glycyrrhizae</name>
    <dbReference type="NCBI Taxonomy" id="2044873"/>
    <lineage>
        <taxon>Bacteria</taxon>
        <taxon>Bacillati</taxon>
        <taxon>Actinomycetota</taxon>
        <taxon>Actinomycetes</taxon>
        <taxon>Pseudonocardiales</taxon>
        <taxon>Pseudonocardiaceae</taxon>
    </lineage>
</organism>
<proteinExistence type="inferred from homology"/>
<dbReference type="InterPro" id="IPR003719">
    <property type="entry name" value="Phenazine_PhzF-like"/>
</dbReference>
<dbReference type="PANTHER" id="PTHR13774">
    <property type="entry name" value="PHENAZINE BIOSYNTHESIS PROTEIN"/>
    <property type="match status" value="1"/>
</dbReference>
<evidence type="ECO:0000256" key="1">
    <source>
        <dbReference type="ARBA" id="ARBA00008270"/>
    </source>
</evidence>
<dbReference type="Pfam" id="PF02567">
    <property type="entry name" value="PhzC-PhzF"/>
    <property type="match status" value="1"/>
</dbReference>
<keyword evidence="2" id="KW-0413">Isomerase</keyword>
<reference evidence="4" key="1">
    <citation type="journal article" date="2019" name="Int. J. Syst. Evol. Microbiol.">
        <title>The Global Catalogue of Microorganisms (GCM) 10K type strain sequencing project: providing services to taxonomists for standard genome sequencing and annotation.</title>
        <authorList>
            <consortium name="The Broad Institute Genomics Platform"/>
            <consortium name="The Broad Institute Genome Sequencing Center for Infectious Disease"/>
            <person name="Wu L."/>
            <person name="Ma J."/>
        </authorList>
    </citation>
    <scope>NUCLEOTIDE SEQUENCE [LARGE SCALE GENOMIC DNA]</scope>
    <source>
        <strain evidence="4">ZS-22-S1</strain>
    </source>
</reference>